<proteinExistence type="predicted"/>
<organism evidence="1 2">
    <name type="scientific">Pedobacter cryoconitis</name>
    <dbReference type="NCBI Taxonomy" id="188932"/>
    <lineage>
        <taxon>Bacteria</taxon>
        <taxon>Pseudomonadati</taxon>
        <taxon>Bacteroidota</taxon>
        <taxon>Sphingobacteriia</taxon>
        <taxon>Sphingobacteriales</taxon>
        <taxon>Sphingobacteriaceae</taxon>
        <taxon>Pedobacter</taxon>
    </lineage>
</organism>
<evidence type="ECO:0000313" key="1">
    <source>
        <dbReference type="EMBL" id="RAJ25390.1"/>
    </source>
</evidence>
<reference evidence="1 2" key="1">
    <citation type="submission" date="2018-06" db="EMBL/GenBank/DDBJ databases">
        <title>Genomic Encyclopedia of Archaeal and Bacterial Type Strains, Phase II (KMG-II): from individual species to whole genera.</title>
        <authorList>
            <person name="Goeker M."/>
        </authorList>
    </citation>
    <scope>NUCLEOTIDE SEQUENCE [LARGE SCALE GENOMIC DNA]</scope>
    <source>
        <strain evidence="1 2">DSM 14825</strain>
    </source>
</reference>
<dbReference type="OrthoDB" id="719419at2"/>
<gene>
    <name evidence="1" type="ORF">LY11_04125</name>
</gene>
<dbReference type="RefSeq" id="WP_111635495.1">
    <property type="nucleotide sequence ID" value="NZ_QLLR01000027.1"/>
</dbReference>
<evidence type="ECO:0000313" key="2">
    <source>
        <dbReference type="Proteomes" id="UP000249754"/>
    </source>
</evidence>
<protein>
    <submittedName>
        <fullName evidence="1">Uncharacterized protein</fullName>
    </submittedName>
</protein>
<comment type="caution">
    <text evidence="1">The sequence shown here is derived from an EMBL/GenBank/DDBJ whole genome shotgun (WGS) entry which is preliminary data.</text>
</comment>
<dbReference type="EMBL" id="QLLR01000027">
    <property type="protein sequence ID" value="RAJ25390.1"/>
    <property type="molecule type" value="Genomic_DNA"/>
</dbReference>
<dbReference type="Proteomes" id="UP000249754">
    <property type="component" value="Unassembled WGS sequence"/>
</dbReference>
<sequence>MYKPELRFDGLDAEYIIMVSGGPASKKRIPTENLFQGKQGSRVLLEGKYKEIVPGFDVIESIEELTEMSVQVPLMKEDED</sequence>
<name>A0A327S8J6_9SPHI</name>
<dbReference type="AlphaFoldDB" id="A0A327S8J6"/>
<accession>A0A327S8J6</accession>